<dbReference type="Proteomes" id="UP000001359">
    <property type="component" value="Segment"/>
</dbReference>
<reference evidence="1 2" key="5">
    <citation type="journal article" date="1992" name="Virus Genes">
        <title>Identification and mapping of origins of DNA replication within the DNA sequences of the genome of insect iridescent virus type 6.</title>
        <authorList>
            <person name="Handermann M."/>
            <person name="Schnitzler P."/>
            <person name="Rosen-Wolff A."/>
            <person name="Raab K."/>
            <person name="Sonntag K.C."/>
            <person name="Darai G."/>
        </authorList>
    </citation>
    <scope>NUCLEOTIDE SEQUENCE [LARGE SCALE GENOMIC DNA]</scope>
</reference>
<organismHost>
    <name type="scientific">Gryllus bimaculatus</name>
    <name type="common">Two-spotted cricket</name>
    <dbReference type="NCBI Taxonomy" id="6999"/>
</organismHost>
<reference evidence="1 2" key="11">
    <citation type="journal article" date="1994" name="Virus Genes">
        <title>Chilo iridescent virus encodes a putative helicase belonging to a distinct family within the "DEAD/H" superfamily: implications for the evolution of large DNA viruses.</title>
        <authorList>
            <person name="Sonntag K.C."/>
            <person name="Schnitzler P."/>
            <person name="Koonin E.V."/>
            <person name="Darai G."/>
        </authorList>
    </citation>
    <scope>NUCLEOTIDE SEQUENCE [LARGE SCALE GENOMIC DNA]</scope>
</reference>
<reference evidence="1 2" key="7">
    <citation type="journal article" date="1993" name="J. Gen. Virol.">
        <title>Identification of the gene encoding the major capsid protein of insect iridescent virus type 6 by polymerase chain reaction.</title>
        <authorList>
            <person name="Stohwasser R."/>
            <person name="Raab K."/>
            <person name="Schnitzler P."/>
            <person name="Janssen W."/>
            <person name="Darai G."/>
        </authorList>
    </citation>
    <scope>NUCLEOTIDE SEQUENCE [LARGE SCALE GENOMIC DNA]</scope>
</reference>
<organismHost>
    <name type="scientific">Gryllus campestris</name>
    <dbReference type="NCBI Taxonomy" id="58607"/>
</organismHost>
<reference evidence="1 2" key="3">
    <citation type="journal article" date="1987" name="Virology">
        <title>Molecular cloning and physical mapping of the genome of insect iridescent virus type 6: further evidence for circular permutation of the viral genome.</title>
        <authorList>
            <person name="Schnitzler P."/>
            <person name="Soltau J.B."/>
            <person name="Fischer M."/>
            <person name="Reisner H."/>
            <person name="Scholz J."/>
            <person name="Delius H."/>
            <person name="Darai G."/>
        </authorList>
    </citation>
    <scope>NUCLEOTIDE SEQUENCE [LARGE SCALE GENOMIC DNA]</scope>
</reference>
<organismHost>
    <name type="scientific">Chilo suppressalis</name>
    <name type="common">Asiatic rice borer moth</name>
    <dbReference type="NCBI Taxonomy" id="168631"/>
</organismHost>
<protein>
    <submittedName>
        <fullName evidence="1">174R</fullName>
    </submittedName>
</protein>
<keyword evidence="2" id="KW-1185">Reference proteome</keyword>
<reference evidence="1 2" key="12">
    <citation type="journal article" date="1997" name="Virus Genes">
        <title>The DNA sequence of Chilo iridescent virus between the genome coordinates 0.101 and 0.391; similarities in coding strategy between insect and vertebrate iridoviruses.</title>
        <authorList>
            <person name="Bahr U."/>
            <person name="Tidona C.A."/>
            <person name="Darai G."/>
        </authorList>
    </citation>
    <scope>NUCLEOTIDE SEQUENCE [LARGE SCALE GENOMIC DNA]</scope>
</reference>
<sequence>MSLYRHDLFYQYFLYNLYEDITLLYYRYQKIFQHLLFSIHA</sequence>
<reference evidence="1 2" key="13">
    <citation type="journal article" date="1998" name="Virus Genes">
        <title>Identification of a thymidylate synthase gene within the genome of Chilo iridescent virus.</title>
        <authorList>
            <person name="Muller K."/>
            <person name="Tidona C.A."/>
            <person name="Bahr U."/>
            <person name="Darai G."/>
        </authorList>
    </citation>
    <scope>NUCLEOTIDE SEQUENCE [LARGE SCALE GENOMIC DNA]</scope>
</reference>
<accession>Q91FY8</accession>
<dbReference type="RefSeq" id="NP_149637.1">
    <property type="nucleotide sequence ID" value="NC_003038.1"/>
</dbReference>
<reference evidence="1 2" key="8">
    <citation type="journal article" date="1994" name="Intervirology">
        <title>Identification of the primary structure and the coding capacity of the genome of insect iridescent virus type 6 between the genome coordinates 0.310 and 0.347 (7990 bp).</title>
        <authorList>
            <person name="Sonntag K.C."/>
            <person name="Schnitzler P."/>
            <person name="Janssen W."/>
            <person name="Darai G."/>
        </authorList>
    </citation>
    <scope>NUCLEOTIDE SEQUENCE [LARGE SCALE GENOMIC DNA]</scope>
</reference>
<reference evidence="1 2" key="10">
    <citation type="journal article" date="1994" name="Nucleic Acids Res.">
        <title>Identification of genes encoding zinc finger proteins, non-histone chromosomal HMG protein homologue, and a putative GTP phosphohydrolase in the genome of Chilo iridescent virus.</title>
        <authorList>
            <person name="Schnitzler P."/>
            <person name="Hug M."/>
            <person name="Handermann M."/>
            <person name="Janssen W."/>
            <person name="Koonin E.V."/>
            <person name="Delius H."/>
            <person name="Darai C."/>
        </authorList>
    </citation>
    <scope>NUCLEOTIDE SEQUENCE [LARGE SCALE GENOMIC DNA]</scope>
</reference>
<organism evidence="1 2">
    <name type="scientific">Invertebrate iridescent virus 6</name>
    <name type="common">IIV-6</name>
    <name type="synonym">Chilo iridescent virus</name>
    <dbReference type="NCBI Taxonomy" id="176652"/>
    <lineage>
        <taxon>Viruses</taxon>
        <taxon>Varidnaviria</taxon>
        <taxon>Bamfordvirae</taxon>
        <taxon>Nucleocytoviricota</taxon>
        <taxon>Megaviricetes</taxon>
        <taxon>Pimascovirales</taxon>
        <taxon>Pimascovirales incertae sedis</taxon>
        <taxon>Iridoviridae</taxon>
        <taxon>Betairidovirinae</taxon>
        <taxon>Iridovirus</taxon>
        <taxon>Iridovirus chilo1</taxon>
    </lineage>
</organism>
<dbReference type="GeneID" id="1733319"/>
<dbReference type="EMBL" id="AF303741">
    <property type="protein sequence ID" value="AAK82044.1"/>
    <property type="molecule type" value="Genomic_DNA"/>
</dbReference>
<reference evidence="1 2" key="2">
    <citation type="journal article" date="1986" name="Med. Microbiol. Immunol.">
        <title>Insect iridescent virus type 6 induced toxic degenerative hepatitis in mice.</title>
        <authorList>
            <person name="Lorbacher de Ruiz H."/>
            <person name="Gelderblom H."/>
            <person name="Hofmann W."/>
            <person name="Darai G."/>
        </authorList>
    </citation>
    <scope>NUCLEOTIDE SEQUENCE [LARGE SCALE GENOMIC DNA]</scope>
</reference>
<reference evidence="1 2" key="4">
    <citation type="journal article" date="1988" name="Virology">
        <title>Identification and characterization of the repetitive DNA element in the genome of insect iridescent virus type 6.</title>
        <authorList>
            <person name="Fischer M."/>
            <person name="Schnitzler P."/>
            <person name="Delius H."/>
            <person name="Darai G."/>
        </authorList>
    </citation>
    <scope>NUCLEOTIDE SEQUENCE [LARGE SCALE GENOMIC DNA]</scope>
</reference>
<name>Q91FY8_IIV6</name>
<reference evidence="1 2" key="6">
    <citation type="journal article" date="1992" name="Virus Genes">
        <title>Characterization of the third origin of DNA replication of the genome of insect iridescent virus type 6.</title>
        <authorList>
            <person name="Sonntag K.C."/>
            <person name="Darai G."/>
        </authorList>
    </citation>
    <scope>NUCLEOTIDE SEQUENCE [LARGE SCALE GENOMIC DNA]</scope>
</reference>
<evidence type="ECO:0000313" key="1">
    <source>
        <dbReference type="EMBL" id="AAK82044.1"/>
    </source>
</evidence>
<organismHost>
    <name type="scientific">Acheta domesticus</name>
    <name type="common">House cricket</name>
    <dbReference type="NCBI Taxonomy" id="6997"/>
</organismHost>
<reference evidence="1 2" key="15">
    <citation type="journal article" date="2001" name="Virology">
        <title>Analysis of the first complete DNA sequence of an invertebrate iridovirus: coding strategy of the genome of Chilo iridescent virus.</title>
        <authorList>
            <person name="Jakob N.J."/>
            <person name="Muller K."/>
            <person name="Bahr U."/>
            <person name="Darai G."/>
        </authorList>
    </citation>
    <scope>NUCLEOTIDE SEQUENCE [LARGE SCALE GENOMIC DNA]</scope>
</reference>
<dbReference type="KEGG" id="vg:1733319"/>
<evidence type="ECO:0000313" key="2">
    <source>
        <dbReference type="Proteomes" id="UP000001359"/>
    </source>
</evidence>
<reference evidence="1 2" key="14">
    <citation type="journal article" date="1999" name="Virus Genes">
        <title>Identification of a gene cluster within the genome of Chilo iridescent virus encoding enzymes involved in viral DNA replication and processing.</title>
        <authorList>
            <person name="Muller K."/>
            <person name="Tidona C.A."/>
            <person name="Darai G."/>
        </authorList>
    </citation>
    <scope>NUCLEOTIDE SEQUENCE [LARGE SCALE GENOMIC DNA]</scope>
</reference>
<organismHost>
    <name type="scientific">Spodoptera frugiperda</name>
    <name type="common">Fall armyworm</name>
    <dbReference type="NCBI Taxonomy" id="7108"/>
</organismHost>
<reference evidence="1 2" key="9">
    <citation type="journal article" date="1994" name="J. Gen. Virol.">
        <title>Insect iridescent virus type 6 encodes a polypeptide related to the largest subunit of eukaryotic RNA polymerase II.</title>
        <authorList>
            <person name="Schnitzler P."/>
            <person name="Sonntag K.C."/>
            <person name="Muller M."/>
            <person name="Janssen W."/>
            <person name="Bugert J.J."/>
            <person name="Koonin E.V."/>
            <person name="Darai G."/>
        </authorList>
    </citation>
    <scope>NUCLEOTIDE SEQUENCE [LARGE SCALE GENOMIC DNA]</scope>
</reference>
<proteinExistence type="predicted"/>
<reference evidence="1 2" key="1">
    <citation type="journal article" date="1984" name="J. Virol.">
        <title>DNA analysis of insect iridescent virus 6: evidence for circular permutation and terminal redundancy.</title>
        <authorList>
            <person name="Delius H."/>
            <person name="Darai G."/>
            <person name="Fluegel R.M."/>
        </authorList>
    </citation>
    <scope>NUCLEOTIDE SEQUENCE [LARGE SCALE GENOMIC DNA]</scope>
</reference>